<proteinExistence type="predicted"/>
<dbReference type="EMBL" id="PGGS01000775">
    <property type="protein sequence ID" value="PNH01868.1"/>
    <property type="molecule type" value="Genomic_DNA"/>
</dbReference>
<accession>A0A2J7ZNP4</accession>
<keyword evidence="2" id="KW-1185">Reference proteome</keyword>
<dbReference type="AlphaFoldDB" id="A0A2J7ZNP4"/>
<comment type="caution">
    <text evidence="1">The sequence shown here is derived from an EMBL/GenBank/DDBJ whole genome shotgun (WGS) entry which is preliminary data.</text>
</comment>
<evidence type="ECO:0000313" key="1">
    <source>
        <dbReference type="EMBL" id="PNH01868.1"/>
    </source>
</evidence>
<name>A0A2J7ZNP4_9CHLO</name>
<dbReference type="Proteomes" id="UP000236333">
    <property type="component" value="Unassembled WGS sequence"/>
</dbReference>
<dbReference type="OrthoDB" id="9980984at2759"/>
<sequence length="201" mass="21751">MANALTQGIAVALAVIGCWAALFLHALFFMTMPWSAPPGARAASWPHITAVFFSLEFLYTGLFITTHDAMHGTIALRNRRLNGTYLPHRPPKGHRGPMPWHASRTSAAPRLLSFLTCYHFDLHWEHHRWPYAPWWHLPHCRELARRGGAGVAGVAVVEGLGGEEQGQGQAQGQGQERAQLLPACDCGGGGVVLAAAGVAAH</sequence>
<gene>
    <name evidence="1" type="ORF">TSOC_012208</name>
</gene>
<reference evidence="1 2" key="1">
    <citation type="journal article" date="2017" name="Mol. Biol. Evol.">
        <title>The 4-celled Tetrabaena socialis nuclear genome reveals the essential components for genetic control of cell number at the origin of multicellularity in the volvocine lineage.</title>
        <authorList>
            <person name="Featherston J."/>
            <person name="Arakaki Y."/>
            <person name="Hanschen E.R."/>
            <person name="Ferris P.J."/>
            <person name="Michod R.E."/>
            <person name="Olson B.J.S.C."/>
            <person name="Nozaki H."/>
            <person name="Durand P.M."/>
        </authorList>
    </citation>
    <scope>NUCLEOTIDE SEQUENCE [LARGE SCALE GENOMIC DNA]</scope>
    <source>
        <strain evidence="1 2">NIES-571</strain>
    </source>
</reference>
<evidence type="ECO:0000313" key="2">
    <source>
        <dbReference type="Proteomes" id="UP000236333"/>
    </source>
</evidence>
<protein>
    <submittedName>
        <fullName evidence="1">Beta-carotene ketolase</fullName>
    </submittedName>
</protein>
<organism evidence="1 2">
    <name type="scientific">Tetrabaena socialis</name>
    <dbReference type="NCBI Taxonomy" id="47790"/>
    <lineage>
        <taxon>Eukaryota</taxon>
        <taxon>Viridiplantae</taxon>
        <taxon>Chlorophyta</taxon>
        <taxon>core chlorophytes</taxon>
        <taxon>Chlorophyceae</taxon>
        <taxon>CS clade</taxon>
        <taxon>Chlamydomonadales</taxon>
        <taxon>Tetrabaenaceae</taxon>
        <taxon>Tetrabaena</taxon>
    </lineage>
</organism>